<keyword evidence="3" id="KW-0697">Rotamase</keyword>
<evidence type="ECO:0000256" key="1">
    <source>
        <dbReference type="ARBA" id="ARBA00002388"/>
    </source>
</evidence>
<dbReference type="Proteomes" id="UP000594468">
    <property type="component" value="Chromosome"/>
</dbReference>
<evidence type="ECO:0000313" key="7">
    <source>
        <dbReference type="Proteomes" id="UP000594468"/>
    </source>
</evidence>
<dbReference type="Gene3D" id="2.40.100.10">
    <property type="entry name" value="Cyclophilin-like"/>
    <property type="match status" value="1"/>
</dbReference>
<dbReference type="InterPro" id="IPR029000">
    <property type="entry name" value="Cyclophilin-like_dom_sf"/>
</dbReference>
<dbReference type="Pfam" id="PF00160">
    <property type="entry name" value="Pro_isomerase"/>
    <property type="match status" value="1"/>
</dbReference>
<evidence type="ECO:0000256" key="4">
    <source>
        <dbReference type="ARBA" id="ARBA00023235"/>
    </source>
</evidence>
<organism evidence="6 7">
    <name type="scientific">Phototrophicus methaneseepsis</name>
    <dbReference type="NCBI Taxonomy" id="2710758"/>
    <lineage>
        <taxon>Bacteria</taxon>
        <taxon>Bacillati</taxon>
        <taxon>Chloroflexota</taxon>
        <taxon>Candidatus Thermofontia</taxon>
        <taxon>Phototrophicales</taxon>
        <taxon>Phototrophicaceae</taxon>
        <taxon>Phototrophicus</taxon>
    </lineage>
</organism>
<accession>A0A7S8EDV6</accession>
<dbReference type="CDD" id="cd00317">
    <property type="entry name" value="cyclophilin"/>
    <property type="match status" value="1"/>
</dbReference>
<dbReference type="SUPFAM" id="SSF50891">
    <property type="entry name" value="Cyclophilin-like"/>
    <property type="match status" value="1"/>
</dbReference>
<dbReference type="PRINTS" id="PR00153">
    <property type="entry name" value="CSAPPISMRASE"/>
</dbReference>
<dbReference type="GO" id="GO:0006457">
    <property type="term" value="P:protein folding"/>
    <property type="evidence" value="ECO:0007669"/>
    <property type="project" value="InterPro"/>
</dbReference>
<dbReference type="InterPro" id="IPR044666">
    <property type="entry name" value="Cyclophilin_A-like"/>
</dbReference>
<dbReference type="PROSITE" id="PS00170">
    <property type="entry name" value="CSA_PPIASE_1"/>
    <property type="match status" value="1"/>
</dbReference>
<dbReference type="InterPro" id="IPR002130">
    <property type="entry name" value="Cyclophilin-type_PPIase_dom"/>
</dbReference>
<dbReference type="KEGG" id="pmet:G4Y79_05780"/>
<reference evidence="6 7" key="1">
    <citation type="submission" date="2020-02" db="EMBL/GenBank/DDBJ databases">
        <authorList>
            <person name="Zheng R.K."/>
            <person name="Sun C.M."/>
        </authorList>
    </citation>
    <scope>NUCLEOTIDE SEQUENCE [LARGE SCALE GENOMIC DNA]</scope>
    <source>
        <strain evidence="7">rifampicinis</strain>
    </source>
</reference>
<keyword evidence="7" id="KW-1185">Reference proteome</keyword>
<gene>
    <name evidence="6" type="ORF">G4Y79_05780</name>
</gene>
<dbReference type="EC" id="5.2.1.8" evidence="2"/>
<evidence type="ECO:0000259" key="5">
    <source>
        <dbReference type="PROSITE" id="PS50072"/>
    </source>
</evidence>
<evidence type="ECO:0000256" key="3">
    <source>
        <dbReference type="ARBA" id="ARBA00023110"/>
    </source>
</evidence>
<dbReference type="PANTHER" id="PTHR45625:SF4">
    <property type="entry name" value="PEPTIDYLPROLYL ISOMERASE DOMAIN AND WD REPEAT-CONTAINING PROTEIN 1"/>
    <property type="match status" value="1"/>
</dbReference>
<dbReference type="PROSITE" id="PS50072">
    <property type="entry name" value="CSA_PPIASE_2"/>
    <property type="match status" value="1"/>
</dbReference>
<evidence type="ECO:0000313" key="6">
    <source>
        <dbReference type="EMBL" id="QPC85127.1"/>
    </source>
</evidence>
<evidence type="ECO:0000256" key="2">
    <source>
        <dbReference type="ARBA" id="ARBA00013194"/>
    </source>
</evidence>
<comment type="function">
    <text evidence="1">PPIases accelerate the folding of proteins. It catalyzes the cis-trans isomerization of proline imidic peptide bonds in oligopeptides.</text>
</comment>
<protein>
    <recommendedName>
        <fullName evidence="2">peptidylprolyl isomerase</fullName>
        <ecNumber evidence="2">5.2.1.8</ecNumber>
    </recommendedName>
</protein>
<dbReference type="GO" id="GO:0003755">
    <property type="term" value="F:peptidyl-prolyl cis-trans isomerase activity"/>
    <property type="evidence" value="ECO:0007669"/>
    <property type="project" value="UniProtKB-KW"/>
</dbReference>
<proteinExistence type="predicted"/>
<dbReference type="InterPro" id="IPR020892">
    <property type="entry name" value="Cyclophilin-type_PPIase_CS"/>
</dbReference>
<dbReference type="EMBL" id="CP062983">
    <property type="protein sequence ID" value="QPC85127.1"/>
    <property type="molecule type" value="Genomic_DNA"/>
</dbReference>
<sequence length="389" mass="42412">MTASAFAQDAQTPEALCEAATAEEPETREYTQPEDVLEDGVDYRAIFCTDAGPIYVDLFEDLTPLTVNNFVFLAQEGYYNNTTFHRVLADFMAQGGDPTGSGAGGPGYQFRDEFIGFLTFDRPGLLAMANAGTSTNGSQFFITYAPTPHLNYAHTIFGEVLTGLDNATSLTLRDPQQEPDFEGDALKTVLIITDPATVDADVKASVVEPAAAEDVEAAFAELPSVAEQNGLAYNEEFSGIVPAEDVEEDLSSQDEFAYRYQTELVNDTCDEQFGFDYIRYTIDAYDSAEGAVAALESGAYDAINTAEGYELVEENQSGWTQYTMATTDCTGADAVATRVYLDRGSYVVSVESVFPADMAELYPLDLVLGDQFTRLFESFLVETFRPVAQ</sequence>
<feature type="domain" description="PPIase cyclophilin-type" evidence="5">
    <location>
        <begin position="49"/>
        <end position="197"/>
    </location>
</feature>
<dbReference type="PANTHER" id="PTHR45625">
    <property type="entry name" value="PEPTIDYL-PROLYL CIS-TRANS ISOMERASE-RELATED"/>
    <property type="match status" value="1"/>
</dbReference>
<dbReference type="AlphaFoldDB" id="A0A7S8EDV6"/>
<keyword evidence="4 6" id="KW-0413">Isomerase</keyword>
<name>A0A7S8EDV6_9CHLR</name>